<reference evidence="2 3" key="1">
    <citation type="submission" date="2023-08" db="EMBL/GenBank/DDBJ databases">
        <title>Black Yeasts Isolated from many extreme environments.</title>
        <authorList>
            <person name="Coleine C."/>
            <person name="Stajich J.E."/>
            <person name="Selbmann L."/>
        </authorList>
    </citation>
    <scope>NUCLEOTIDE SEQUENCE [LARGE SCALE GENOMIC DNA]</scope>
    <source>
        <strain evidence="2 3">CCFEE 6328</strain>
    </source>
</reference>
<evidence type="ECO:0000259" key="1">
    <source>
        <dbReference type="Pfam" id="PF06985"/>
    </source>
</evidence>
<gene>
    <name evidence="2" type="ORF">LTR69_001235</name>
</gene>
<feature type="domain" description="Heterokaryon incompatibility" evidence="1">
    <location>
        <begin position="315"/>
        <end position="407"/>
    </location>
</feature>
<dbReference type="PANTHER" id="PTHR39596">
    <property type="match status" value="1"/>
</dbReference>
<evidence type="ECO:0000313" key="2">
    <source>
        <dbReference type="EMBL" id="KAK5067248.1"/>
    </source>
</evidence>
<evidence type="ECO:0000313" key="3">
    <source>
        <dbReference type="Proteomes" id="UP001345691"/>
    </source>
</evidence>
<proteinExistence type="predicted"/>
<accession>A0ABR0JMP0</accession>
<comment type="caution">
    <text evidence="2">The sequence shown here is derived from an EMBL/GenBank/DDBJ whole genome shotgun (WGS) entry which is preliminary data.</text>
</comment>
<dbReference type="PANTHER" id="PTHR39596:SF2">
    <property type="entry name" value="HET DOMAIN PROTEIN (AFU_ORTHOLOGUE AFUA_1G17550)-RELATED"/>
    <property type="match status" value="1"/>
</dbReference>
<dbReference type="Pfam" id="PF06985">
    <property type="entry name" value="HET"/>
    <property type="match status" value="1"/>
</dbReference>
<sequence length="759" mass="84911">MDHLCTALTPQENNTSPPLAALHIPLLSVDTYDRNCPFSEYPAQCGFDKTRFLAHDFNQHKLGHTAAFLQTWLYFGLITRVLDHGGGVRVDPEDFVDRTCTPSRLTSRRLPEYLDRWARGVKVSRARDMDADLEEARGYVRCLLEAGKASPLSQAALLAVMVLGATLKNAIEVKIERFPPRSRTIVEDWGRSVLVEKELMRNGWCVSDVRRLLDTVSVPTAVVASSIRRCEVISPKRHGACSVEGCTARDIDEKTYKTMHVEDGCRCEPVPSPIEQVKQVLEKGDIPVIIVKEVTGGRGASTIELEVSSDRKTPYVALSHCWADGLGCVSGNFLPRCQIFRLNGLCNALQPVASGGLSSLKKRFGKETSTMALWIDTFCVPREKVHRRLAISRMSATYANAKRVLILDSELLALPRMTPERDLILRMVGTGWMRRVWTMQEGALGASGLQIQLRDGLGFVDVPAAVHRLRKAARKQNLALCLIETDATIFYEEFDLLRKAHSKSYWRDGIPAMAASLRILNGRSTTKKGDAYICLAGMMGLEPDVIKELDSTDVDQRTRKMLSKIRYLPKNIIFSPGEKLQEDGYRWACTSFWQSKFVHREDNEVGEIKEGLGLRVEFQGFKLQPLHLPPGYIVFQSVHNKIWFKATYDAAFTVPTPVGEPQKLGILCPERDVLRHGPRGVQVPAALVSIPARKKSLKEKFGEDRSAILCVYLCQVVLSTPTEADLQRKMPTGVAKRPHGTNEPPGMSIVYTPQQWYIS</sequence>
<organism evidence="2 3">
    <name type="scientific">Exophiala sideris</name>
    <dbReference type="NCBI Taxonomy" id="1016849"/>
    <lineage>
        <taxon>Eukaryota</taxon>
        <taxon>Fungi</taxon>
        <taxon>Dikarya</taxon>
        <taxon>Ascomycota</taxon>
        <taxon>Pezizomycotina</taxon>
        <taxon>Eurotiomycetes</taxon>
        <taxon>Chaetothyriomycetidae</taxon>
        <taxon>Chaetothyriales</taxon>
        <taxon>Herpotrichiellaceae</taxon>
        <taxon>Exophiala</taxon>
    </lineage>
</organism>
<dbReference type="EMBL" id="JAVRRF010000002">
    <property type="protein sequence ID" value="KAK5067248.1"/>
    <property type="molecule type" value="Genomic_DNA"/>
</dbReference>
<protein>
    <recommendedName>
        <fullName evidence="1">Heterokaryon incompatibility domain-containing protein</fullName>
    </recommendedName>
</protein>
<keyword evidence="3" id="KW-1185">Reference proteome</keyword>
<name>A0ABR0JMP0_9EURO</name>
<dbReference type="Proteomes" id="UP001345691">
    <property type="component" value="Unassembled WGS sequence"/>
</dbReference>
<dbReference type="InterPro" id="IPR010730">
    <property type="entry name" value="HET"/>
</dbReference>